<dbReference type="Pfam" id="PF12796">
    <property type="entry name" value="Ank_2"/>
    <property type="match status" value="2"/>
</dbReference>
<dbReference type="OrthoDB" id="194358at2759"/>
<dbReference type="STRING" id="230819.A0A5C3L2L4"/>
<dbReference type="Pfam" id="PF24883">
    <property type="entry name" value="NPHP3_N"/>
    <property type="match status" value="1"/>
</dbReference>
<reference evidence="6 7" key="1">
    <citation type="journal article" date="2019" name="Nat. Ecol. Evol.">
        <title>Megaphylogeny resolves global patterns of mushroom evolution.</title>
        <authorList>
            <person name="Varga T."/>
            <person name="Krizsan K."/>
            <person name="Foldi C."/>
            <person name="Dima B."/>
            <person name="Sanchez-Garcia M."/>
            <person name="Sanchez-Ramirez S."/>
            <person name="Szollosi G.J."/>
            <person name="Szarkandi J.G."/>
            <person name="Papp V."/>
            <person name="Albert L."/>
            <person name="Andreopoulos W."/>
            <person name="Angelini C."/>
            <person name="Antonin V."/>
            <person name="Barry K.W."/>
            <person name="Bougher N.L."/>
            <person name="Buchanan P."/>
            <person name="Buyck B."/>
            <person name="Bense V."/>
            <person name="Catcheside P."/>
            <person name="Chovatia M."/>
            <person name="Cooper J."/>
            <person name="Damon W."/>
            <person name="Desjardin D."/>
            <person name="Finy P."/>
            <person name="Geml J."/>
            <person name="Haridas S."/>
            <person name="Hughes K."/>
            <person name="Justo A."/>
            <person name="Karasinski D."/>
            <person name="Kautmanova I."/>
            <person name="Kiss B."/>
            <person name="Kocsube S."/>
            <person name="Kotiranta H."/>
            <person name="LaButti K.M."/>
            <person name="Lechner B.E."/>
            <person name="Liimatainen K."/>
            <person name="Lipzen A."/>
            <person name="Lukacs Z."/>
            <person name="Mihaltcheva S."/>
            <person name="Morgado L.N."/>
            <person name="Niskanen T."/>
            <person name="Noordeloos M.E."/>
            <person name="Ohm R.A."/>
            <person name="Ortiz-Santana B."/>
            <person name="Ovrebo C."/>
            <person name="Racz N."/>
            <person name="Riley R."/>
            <person name="Savchenko A."/>
            <person name="Shiryaev A."/>
            <person name="Soop K."/>
            <person name="Spirin V."/>
            <person name="Szebenyi C."/>
            <person name="Tomsovsky M."/>
            <person name="Tulloss R.E."/>
            <person name="Uehling J."/>
            <person name="Grigoriev I.V."/>
            <person name="Vagvolgyi C."/>
            <person name="Papp T."/>
            <person name="Martin F.M."/>
            <person name="Miettinen O."/>
            <person name="Hibbett D.S."/>
            <person name="Nagy L.G."/>
        </authorList>
    </citation>
    <scope>NUCLEOTIDE SEQUENCE [LARGE SCALE GENOMIC DNA]</scope>
    <source>
        <strain evidence="6 7">CBS 121175</strain>
    </source>
</reference>
<evidence type="ECO:0000313" key="7">
    <source>
        <dbReference type="Proteomes" id="UP000307440"/>
    </source>
</evidence>
<proteinExistence type="predicted"/>
<dbReference type="PANTHER" id="PTHR10039:SF15">
    <property type="entry name" value="NACHT DOMAIN-CONTAINING PROTEIN"/>
    <property type="match status" value="1"/>
</dbReference>
<dbReference type="SUPFAM" id="SSF52540">
    <property type="entry name" value="P-loop containing nucleoside triphosphate hydrolases"/>
    <property type="match status" value="1"/>
</dbReference>
<dbReference type="Pfam" id="PF22939">
    <property type="entry name" value="WHD_GPIID"/>
    <property type="match status" value="1"/>
</dbReference>
<evidence type="ECO:0000259" key="4">
    <source>
        <dbReference type="Pfam" id="PF22939"/>
    </source>
</evidence>
<gene>
    <name evidence="6" type="ORF">FA15DRAFT_635976</name>
</gene>
<keyword evidence="7" id="KW-1185">Reference proteome</keyword>
<feature type="region of interest" description="Disordered" evidence="3">
    <location>
        <begin position="1"/>
        <end position="55"/>
    </location>
</feature>
<dbReference type="EMBL" id="ML210166">
    <property type="protein sequence ID" value="TFK27259.1"/>
    <property type="molecule type" value="Genomic_DNA"/>
</dbReference>
<dbReference type="Gene3D" id="1.25.40.20">
    <property type="entry name" value="Ankyrin repeat-containing domain"/>
    <property type="match status" value="2"/>
</dbReference>
<feature type="compositionally biased region" description="Low complexity" evidence="3">
    <location>
        <begin position="845"/>
        <end position="870"/>
    </location>
</feature>
<dbReference type="InterPro" id="IPR056884">
    <property type="entry name" value="NPHP3-like_N"/>
</dbReference>
<evidence type="ECO:0000313" key="6">
    <source>
        <dbReference type="EMBL" id="TFK27259.1"/>
    </source>
</evidence>
<keyword evidence="1" id="KW-0677">Repeat</keyword>
<dbReference type="SUPFAM" id="SSF48403">
    <property type="entry name" value="Ankyrin repeat"/>
    <property type="match status" value="1"/>
</dbReference>
<dbReference type="Gene3D" id="3.40.50.300">
    <property type="entry name" value="P-loop containing nucleotide triphosphate hydrolases"/>
    <property type="match status" value="1"/>
</dbReference>
<sequence length="870" mass="95852">MGAGLSISIERRVERMRKRSGTRRKKGGDGALPDPDPDPSASLPRANDSDGGGDIRIMENATDVRLDNCNLTAVNGTLVKATVTTYNMNLGVQTDAHPKIVAWVSAINYQDIQDDNLSKQIGETSMWVLEEPFFVDWEASDQGMLWGTGIPGAGKTVLASIVINHLRKRAKVNKKILVAFAYCRYTDPFPIKIILAAIIRQILEDYPLTVVFVKPLYEKHKLRNTRPTEGELIELLTTIFTSEMFDQRFLFVDGLDEATSETQFDILDTLCKLPLNTLFTSRPLPLLKDSVPEAIFFDIIVRDADIERLISEKVRGMKTLAKLLEQDGWRERVLKAVLKKSSGMFLVASLQLDMLRSCLSIRDLQASLDRLPKGVEAMYTSTMERIEQQADPLLATRALMWLVHALESMTIDDLRYALATDSVTFQHDSDLLVDAESLVSLCCGLITLEPQSKLVRLVHYTAKDFLEPYLRKDYPEPHALIASGCVARMTYCGLQDMQDKPWNGYNNSIFKENPFLAYSHRQWAPHSHLSASTSPDIVDFILQCRHFPIADKHTFLIDHGSSVHVAAAFNFHTLLREWSNETKPVGANPFPHQPNITARTKHGYTALYFSSWLGHLETVRALLSMEGIDVCCPSSHSITPLMLASEHGHLKIVELLLGVVDVDHINATDKGGWSALTYASFNGHVEVVRAILGFQCAREGRTTAPLDQSVCDEGIPYGAGINVNGASTDDETALIVAAQGGETGVVQELLRVKDIDVDHCSSPCVPYDCGGPALAHASACGHSAVVELLLKHPGIGINIVVPRGRTALGWAVKKGHRGIAALLRSRLAQERAEYDSDDSMVQLQSVSNSSDSGGSMPSLPSLSNSSDSDN</sequence>
<dbReference type="Proteomes" id="UP000307440">
    <property type="component" value="Unassembled WGS sequence"/>
</dbReference>
<feature type="region of interest" description="Disordered" evidence="3">
    <location>
        <begin position="833"/>
        <end position="870"/>
    </location>
</feature>
<accession>A0A5C3L2L4</accession>
<evidence type="ECO:0000256" key="2">
    <source>
        <dbReference type="PROSITE-ProRule" id="PRU00023"/>
    </source>
</evidence>
<name>A0A5C3L2L4_COPMA</name>
<dbReference type="PROSITE" id="PS50297">
    <property type="entry name" value="ANK_REP_REGION"/>
    <property type="match status" value="1"/>
</dbReference>
<feature type="domain" description="GPI inositol-deacylase winged helix" evidence="4">
    <location>
        <begin position="394"/>
        <end position="466"/>
    </location>
</feature>
<dbReference type="InterPro" id="IPR036770">
    <property type="entry name" value="Ankyrin_rpt-contain_sf"/>
</dbReference>
<organism evidence="6 7">
    <name type="scientific">Coprinopsis marcescibilis</name>
    <name type="common">Agaric fungus</name>
    <name type="synonym">Psathyrella marcescibilis</name>
    <dbReference type="NCBI Taxonomy" id="230819"/>
    <lineage>
        <taxon>Eukaryota</taxon>
        <taxon>Fungi</taxon>
        <taxon>Dikarya</taxon>
        <taxon>Basidiomycota</taxon>
        <taxon>Agaricomycotina</taxon>
        <taxon>Agaricomycetes</taxon>
        <taxon>Agaricomycetidae</taxon>
        <taxon>Agaricales</taxon>
        <taxon>Agaricineae</taxon>
        <taxon>Psathyrellaceae</taxon>
        <taxon>Coprinopsis</taxon>
    </lineage>
</organism>
<dbReference type="InterPro" id="IPR027417">
    <property type="entry name" value="P-loop_NTPase"/>
</dbReference>
<protein>
    <submittedName>
        <fullName evidence="6">Ankyrin</fullName>
    </submittedName>
</protein>
<feature type="domain" description="Nephrocystin 3-like N-terminal" evidence="5">
    <location>
        <begin position="124"/>
        <end position="282"/>
    </location>
</feature>
<feature type="compositionally biased region" description="Basic residues" evidence="3">
    <location>
        <begin position="14"/>
        <end position="26"/>
    </location>
</feature>
<feature type="repeat" description="ANK" evidence="2">
    <location>
        <begin position="636"/>
        <end position="657"/>
    </location>
</feature>
<evidence type="ECO:0000256" key="1">
    <source>
        <dbReference type="ARBA" id="ARBA00022737"/>
    </source>
</evidence>
<dbReference type="InterPro" id="IPR002110">
    <property type="entry name" value="Ankyrin_rpt"/>
</dbReference>
<dbReference type="PANTHER" id="PTHR10039">
    <property type="entry name" value="AMELOGENIN"/>
    <property type="match status" value="1"/>
</dbReference>
<evidence type="ECO:0000256" key="3">
    <source>
        <dbReference type="SAM" id="MobiDB-lite"/>
    </source>
</evidence>
<evidence type="ECO:0000259" key="5">
    <source>
        <dbReference type="Pfam" id="PF24883"/>
    </source>
</evidence>
<keyword evidence="2" id="KW-0040">ANK repeat</keyword>
<dbReference type="Pfam" id="PF00023">
    <property type="entry name" value="Ank"/>
    <property type="match status" value="1"/>
</dbReference>
<dbReference type="InterPro" id="IPR054471">
    <property type="entry name" value="GPIID_WHD"/>
</dbReference>
<dbReference type="PROSITE" id="PS50088">
    <property type="entry name" value="ANK_REPEAT"/>
    <property type="match status" value="1"/>
</dbReference>
<dbReference type="SMART" id="SM00248">
    <property type="entry name" value="ANK"/>
    <property type="match status" value="6"/>
</dbReference>
<dbReference type="AlphaFoldDB" id="A0A5C3L2L4"/>